<organism evidence="1 2">
    <name type="scientific">Lysobacter enzymogenes</name>
    <dbReference type="NCBI Taxonomy" id="69"/>
    <lineage>
        <taxon>Bacteria</taxon>
        <taxon>Pseudomonadati</taxon>
        <taxon>Pseudomonadota</taxon>
        <taxon>Gammaproteobacteria</taxon>
        <taxon>Lysobacterales</taxon>
        <taxon>Lysobacteraceae</taxon>
        <taxon>Lysobacter</taxon>
    </lineage>
</organism>
<name>A0A0S2DEE7_LYSEN</name>
<proteinExistence type="predicted"/>
<sequence>MAYEPIHMTWDYWDGPRTGIADCEGRPHYFSCLFDPQQEEYRDLFAITPIDAETWHWAQQHWAIWQRWEAEVNAGRLTPESHPKYGHFDPRYTELEALIDSGIDRLRDQTVRRRGALRRRAVEGELFPGQWNRYEIEWSAPLADDGPDEGAK</sequence>
<dbReference type="Proteomes" id="UP000061569">
    <property type="component" value="Chromosome"/>
</dbReference>
<accession>A0A0S2DEE7</accession>
<dbReference type="KEGG" id="lez:GLE_1371"/>
<dbReference type="PATRIC" id="fig|69.6.peg.1353"/>
<dbReference type="OrthoDB" id="3078379at2"/>
<dbReference type="AlphaFoldDB" id="A0A0S2DEE7"/>
<gene>
    <name evidence="1" type="ORF">GLE_1371</name>
</gene>
<dbReference type="STRING" id="69.GLE_1371"/>
<evidence type="ECO:0000313" key="1">
    <source>
        <dbReference type="EMBL" id="ALN56728.1"/>
    </source>
</evidence>
<protein>
    <submittedName>
        <fullName evidence="1">Uncharacterized protein</fullName>
    </submittedName>
</protein>
<dbReference type="EMBL" id="CP013140">
    <property type="protein sequence ID" value="ALN56728.1"/>
    <property type="molecule type" value="Genomic_DNA"/>
</dbReference>
<reference evidence="1 2" key="1">
    <citation type="submission" date="2015-11" db="EMBL/GenBank/DDBJ databases">
        <title>Genome sequences of Lysobacter enzymogenes strain C3 and Lysobacter antibioticus ATCC 29479.</title>
        <authorList>
            <person name="Kobayashi D.Y."/>
        </authorList>
    </citation>
    <scope>NUCLEOTIDE SEQUENCE [LARGE SCALE GENOMIC DNA]</scope>
    <source>
        <strain evidence="1 2">C3</strain>
    </source>
</reference>
<evidence type="ECO:0000313" key="2">
    <source>
        <dbReference type="Proteomes" id="UP000061569"/>
    </source>
</evidence>